<dbReference type="InterPro" id="IPR045053">
    <property type="entry name" value="MAN-like"/>
</dbReference>
<feature type="domain" description="Glycoside hydrolase family 5" evidence="11">
    <location>
        <begin position="115"/>
        <end position="342"/>
    </location>
</feature>
<evidence type="ECO:0000256" key="10">
    <source>
        <dbReference type="SAM" id="SignalP"/>
    </source>
</evidence>
<organism evidence="12 13">
    <name type="scientific">Calocera cornea HHB12733</name>
    <dbReference type="NCBI Taxonomy" id="1353952"/>
    <lineage>
        <taxon>Eukaryota</taxon>
        <taxon>Fungi</taxon>
        <taxon>Dikarya</taxon>
        <taxon>Basidiomycota</taxon>
        <taxon>Agaricomycotina</taxon>
        <taxon>Dacrymycetes</taxon>
        <taxon>Dacrymycetales</taxon>
        <taxon>Dacrymycetaceae</taxon>
        <taxon>Calocera</taxon>
    </lineage>
</organism>
<evidence type="ECO:0000256" key="9">
    <source>
        <dbReference type="SAM" id="MobiDB-lite"/>
    </source>
</evidence>
<evidence type="ECO:0000256" key="1">
    <source>
        <dbReference type="ARBA" id="ARBA00001678"/>
    </source>
</evidence>
<keyword evidence="8" id="KW-0326">Glycosidase</keyword>
<evidence type="ECO:0000256" key="8">
    <source>
        <dbReference type="ARBA" id="ARBA00023295"/>
    </source>
</evidence>
<dbReference type="EMBL" id="KV423984">
    <property type="protein sequence ID" value="KZT56049.1"/>
    <property type="molecule type" value="Genomic_DNA"/>
</dbReference>
<dbReference type="InParanoid" id="A0A165F2H2"/>
<feature type="compositionally biased region" description="Basic and acidic residues" evidence="9">
    <location>
        <begin position="22"/>
        <end position="32"/>
    </location>
</feature>
<accession>A0A165F2H2</accession>
<evidence type="ECO:0000256" key="3">
    <source>
        <dbReference type="ARBA" id="ARBA00005641"/>
    </source>
</evidence>
<name>A0A165F2H2_9BASI</name>
<dbReference type="PANTHER" id="PTHR31451:SF39">
    <property type="entry name" value="MANNAN ENDO-1,4-BETA-MANNOSIDASE 1"/>
    <property type="match status" value="1"/>
</dbReference>
<dbReference type="EC" id="3.2.1.78" evidence="4"/>
<evidence type="ECO:0000256" key="5">
    <source>
        <dbReference type="ARBA" id="ARBA00022525"/>
    </source>
</evidence>
<proteinExistence type="inferred from homology"/>
<evidence type="ECO:0000259" key="11">
    <source>
        <dbReference type="Pfam" id="PF26410"/>
    </source>
</evidence>
<gene>
    <name evidence="12" type="ORF">CALCODRAFT_497844</name>
</gene>
<protein>
    <recommendedName>
        <fullName evidence="4">mannan endo-1,4-beta-mannosidase</fullName>
        <ecNumber evidence="4">3.2.1.78</ecNumber>
    </recommendedName>
</protein>
<dbReference type="AlphaFoldDB" id="A0A165F2H2"/>
<feature type="region of interest" description="Disordered" evidence="9">
    <location>
        <begin position="22"/>
        <end position="43"/>
    </location>
</feature>
<dbReference type="Gene3D" id="3.20.20.80">
    <property type="entry name" value="Glycosidases"/>
    <property type="match status" value="1"/>
</dbReference>
<dbReference type="SUPFAM" id="SSF51445">
    <property type="entry name" value="(Trans)glycosidases"/>
    <property type="match status" value="1"/>
</dbReference>
<dbReference type="Pfam" id="PF26410">
    <property type="entry name" value="GH5_mannosidase"/>
    <property type="match status" value="1"/>
</dbReference>
<dbReference type="InterPro" id="IPR017853">
    <property type="entry name" value="GH"/>
</dbReference>
<evidence type="ECO:0000256" key="4">
    <source>
        <dbReference type="ARBA" id="ARBA00012706"/>
    </source>
</evidence>
<dbReference type="OrthoDB" id="406631at2759"/>
<keyword evidence="7 12" id="KW-0378">Hydrolase</keyword>
<comment type="catalytic activity">
    <reaction evidence="1">
        <text>Random hydrolysis of (1-&gt;4)-beta-D-mannosidic linkages in mannans, galactomannans and glucomannans.</text>
        <dbReference type="EC" id="3.2.1.78"/>
    </reaction>
</comment>
<dbReference type="GO" id="GO:0005576">
    <property type="term" value="C:extracellular region"/>
    <property type="evidence" value="ECO:0007669"/>
    <property type="project" value="UniProtKB-SubCell"/>
</dbReference>
<dbReference type="Proteomes" id="UP000076842">
    <property type="component" value="Unassembled WGS sequence"/>
</dbReference>
<keyword evidence="6 10" id="KW-0732">Signal</keyword>
<keyword evidence="13" id="KW-1185">Reference proteome</keyword>
<feature type="signal peptide" evidence="10">
    <location>
        <begin position="1"/>
        <end position="19"/>
    </location>
</feature>
<comment type="similarity">
    <text evidence="3">Belongs to the glycosyl hydrolase 5 (cellulase A) family.</text>
</comment>
<keyword evidence="5" id="KW-0964">Secreted</keyword>
<evidence type="ECO:0000313" key="12">
    <source>
        <dbReference type="EMBL" id="KZT56049.1"/>
    </source>
</evidence>
<dbReference type="PANTHER" id="PTHR31451">
    <property type="match status" value="1"/>
</dbReference>
<feature type="chain" id="PRO_5007857558" description="mannan endo-1,4-beta-mannosidase" evidence="10">
    <location>
        <begin position="20"/>
        <end position="496"/>
    </location>
</feature>
<evidence type="ECO:0000256" key="6">
    <source>
        <dbReference type="ARBA" id="ARBA00022729"/>
    </source>
</evidence>
<dbReference type="InterPro" id="IPR001547">
    <property type="entry name" value="Glyco_hydro_5"/>
</dbReference>
<dbReference type="GO" id="GO:0016985">
    <property type="term" value="F:mannan endo-1,4-beta-mannosidase activity"/>
    <property type="evidence" value="ECO:0007669"/>
    <property type="project" value="UniProtKB-EC"/>
</dbReference>
<evidence type="ECO:0000313" key="13">
    <source>
        <dbReference type="Proteomes" id="UP000076842"/>
    </source>
</evidence>
<dbReference type="STRING" id="1353952.A0A165F2H2"/>
<reference evidence="12 13" key="1">
    <citation type="journal article" date="2016" name="Mol. Biol. Evol.">
        <title>Comparative Genomics of Early-Diverging Mushroom-Forming Fungi Provides Insights into the Origins of Lignocellulose Decay Capabilities.</title>
        <authorList>
            <person name="Nagy L.G."/>
            <person name="Riley R."/>
            <person name="Tritt A."/>
            <person name="Adam C."/>
            <person name="Daum C."/>
            <person name="Floudas D."/>
            <person name="Sun H."/>
            <person name="Yadav J.S."/>
            <person name="Pangilinan J."/>
            <person name="Larsson K.H."/>
            <person name="Matsuura K."/>
            <person name="Barry K."/>
            <person name="Labutti K."/>
            <person name="Kuo R."/>
            <person name="Ohm R.A."/>
            <person name="Bhattacharya S.S."/>
            <person name="Shirouzu T."/>
            <person name="Yoshinaga Y."/>
            <person name="Martin F.M."/>
            <person name="Grigoriev I.V."/>
            <person name="Hibbett D.S."/>
        </authorList>
    </citation>
    <scope>NUCLEOTIDE SEQUENCE [LARGE SCALE GENOMIC DNA]</scope>
    <source>
        <strain evidence="12 13">HHB12733</strain>
    </source>
</reference>
<sequence length="496" mass="53437">MLIVTLLLALLTLASSVAALDPRPRQDDDSVLHGKLTGPGPFPQTPPWIPGYLISSGGSCAPNSYVPCPPSEADFWRANGGRLMLCDPGGIRTETVGTVAGPTTTGATDVSKRDAFVQRSGTGLTLLGEEFRIVGPNIYWLGLDENVNPSPSYPSKTRVAEIMGVVSAMGATVIRSHSLAISFGSPLSVMPALNTFNEAAYEPIDFAILMARVYGIKLLIPLVDNYNWYHGGKYQFIGWAGIGWSGQGAAITPPDVGAFFYNTSSIVTSFKDFITHHLTHVNQYTGIAYKDDPTILGWETGNELAAVRYTDGPAPPEWTSEIAGLIKSLAPNHLVVDGTYGFYPESGQLEVEDVDIFSDHFYPPSISRLQAGLALTQAANRVYLAGEWDWTGQYGGDSIQSFTAALESAGGAGDLYWSLFGHDDRCCQFVEHNDGYSFYYPGRTDDMFQRAVVMTQHGAKMTGNAVPQVVQAVACPQYAFPASLWPSNVNAASFGL</sequence>
<comment type="subcellular location">
    <subcellularLocation>
        <location evidence="2">Secreted</location>
    </subcellularLocation>
</comment>
<evidence type="ECO:0000256" key="2">
    <source>
        <dbReference type="ARBA" id="ARBA00004613"/>
    </source>
</evidence>
<evidence type="ECO:0000256" key="7">
    <source>
        <dbReference type="ARBA" id="ARBA00022801"/>
    </source>
</evidence>